<feature type="transmembrane region" description="Helical" evidence="1">
    <location>
        <begin position="143"/>
        <end position="170"/>
    </location>
</feature>
<feature type="domain" description="CAAX prenyl protease 2/Lysostaphin resistance protein A-like" evidence="2">
    <location>
        <begin position="53"/>
        <end position="142"/>
    </location>
</feature>
<reference evidence="3 4" key="1">
    <citation type="journal article" date="2016" name="Nat. Commun.">
        <title>Thousands of microbial genomes shed light on interconnected biogeochemical processes in an aquifer system.</title>
        <authorList>
            <person name="Anantharaman K."/>
            <person name="Brown C.T."/>
            <person name="Hug L.A."/>
            <person name="Sharon I."/>
            <person name="Castelle C.J."/>
            <person name="Probst A.J."/>
            <person name="Thomas B.C."/>
            <person name="Singh A."/>
            <person name="Wilkins M.J."/>
            <person name="Karaoz U."/>
            <person name="Brodie E.L."/>
            <person name="Williams K.H."/>
            <person name="Hubbard S.S."/>
            <person name="Banfield J.F."/>
        </authorList>
    </citation>
    <scope>NUCLEOTIDE SEQUENCE [LARGE SCALE GENOMIC DNA]</scope>
</reference>
<evidence type="ECO:0000313" key="3">
    <source>
        <dbReference type="EMBL" id="OGZ93729.1"/>
    </source>
</evidence>
<dbReference type="Proteomes" id="UP000177152">
    <property type="component" value="Unassembled WGS sequence"/>
</dbReference>
<feature type="transmembrane region" description="Helical" evidence="1">
    <location>
        <begin position="53"/>
        <end position="76"/>
    </location>
</feature>
<keyword evidence="1" id="KW-0472">Membrane</keyword>
<dbReference type="EMBL" id="MHQC01000052">
    <property type="protein sequence ID" value="OGZ93729.1"/>
    <property type="molecule type" value="Genomic_DNA"/>
</dbReference>
<protein>
    <recommendedName>
        <fullName evidence="2">CAAX prenyl protease 2/Lysostaphin resistance protein A-like domain-containing protein</fullName>
    </recommendedName>
</protein>
<accession>A0A1G2K2S1</accession>
<dbReference type="AlphaFoldDB" id="A0A1G2K2S1"/>
<proteinExistence type="predicted"/>
<dbReference type="GO" id="GO:0080120">
    <property type="term" value="P:CAAX-box protein maturation"/>
    <property type="evidence" value="ECO:0007669"/>
    <property type="project" value="UniProtKB-ARBA"/>
</dbReference>
<organism evidence="3 4">
    <name type="scientific">Candidatus Sungbacteria bacterium RIFCSPHIGHO2_01_FULL_47_32</name>
    <dbReference type="NCBI Taxonomy" id="1802264"/>
    <lineage>
        <taxon>Bacteria</taxon>
        <taxon>Candidatus Sungiibacteriota</taxon>
    </lineage>
</organism>
<feature type="transmembrane region" description="Helical" evidence="1">
    <location>
        <begin position="12"/>
        <end position="33"/>
    </location>
</feature>
<evidence type="ECO:0000259" key="2">
    <source>
        <dbReference type="Pfam" id="PF02517"/>
    </source>
</evidence>
<keyword evidence="1" id="KW-1133">Transmembrane helix</keyword>
<dbReference type="GO" id="GO:0004175">
    <property type="term" value="F:endopeptidase activity"/>
    <property type="evidence" value="ECO:0007669"/>
    <property type="project" value="UniProtKB-ARBA"/>
</dbReference>
<evidence type="ECO:0000313" key="4">
    <source>
        <dbReference type="Proteomes" id="UP000177152"/>
    </source>
</evidence>
<feature type="transmembrane region" description="Helical" evidence="1">
    <location>
        <begin position="111"/>
        <end position="131"/>
    </location>
</feature>
<dbReference type="InterPro" id="IPR003675">
    <property type="entry name" value="Rce1/LyrA-like_dom"/>
</dbReference>
<keyword evidence="1" id="KW-0812">Transmembrane</keyword>
<gene>
    <name evidence="3" type="ORF">A2633_01465</name>
</gene>
<feature type="transmembrane region" description="Helical" evidence="1">
    <location>
        <begin position="88"/>
        <end position="105"/>
    </location>
</feature>
<dbReference type="Pfam" id="PF02517">
    <property type="entry name" value="Rce1-like"/>
    <property type="match status" value="1"/>
</dbReference>
<sequence length="177" mass="19535">MEYPGSVSEKLWIGLKFGLLNLACMVFAVGPILDLTGISEKLPVIVGPEEPVTFLLFLETVLLAPFIEEAMFRFFPIRICRWLTKNKIILWAVIICASILFGRAHGTWWNVLAQGIGGIILSWAFLRGGYVSSVTAHAVMNSALFLSLIVSQAFGAHASVFLNFVSRFIINALVFLS</sequence>
<name>A0A1G2K2S1_9BACT</name>
<evidence type="ECO:0000256" key="1">
    <source>
        <dbReference type="SAM" id="Phobius"/>
    </source>
</evidence>
<comment type="caution">
    <text evidence="3">The sequence shown here is derived from an EMBL/GenBank/DDBJ whole genome shotgun (WGS) entry which is preliminary data.</text>
</comment>